<dbReference type="GO" id="GO:0022857">
    <property type="term" value="F:transmembrane transporter activity"/>
    <property type="evidence" value="ECO:0007669"/>
    <property type="project" value="InterPro"/>
</dbReference>
<evidence type="ECO:0000256" key="1">
    <source>
        <dbReference type="ARBA" id="ARBA00004651"/>
    </source>
</evidence>
<feature type="transmembrane region" description="Helical" evidence="8">
    <location>
        <begin position="174"/>
        <end position="196"/>
    </location>
</feature>
<keyword evidence="10" id="KW-1185">Reference proteome</keyword>
<feature type="transmembrane region" description="Helical" evidence="8">
    <location>
        <begin position="303"/>
        <end position="320"/>
    </location>
</feature>
<dbReference type="GO" id="GO:0005886">
    <property type="term" value="C:plasma membrane"/>
    <property type="evidence" value="ECO:0007669"/>
    <property type="project" value="UniProtKB-SubCell"/>
</dbReference>
<gene>
    <name evidence="9" type="ORF">ELD05_00870</name>
</gene>
<feature type="transmembrane region" description="Helical" evidence="8">
    <location>
        <begin position="23"/>
        <end position="42"/>
    </location>
</feature>
<dbReference type="FunFam" id="1.10.3470.10:FF:000001">
    <property type="entry name" value="Vitamin B12 ABC transporter permease BtuC"/>
    <property type="match status" value="1"/>
</dbReference>
<feature type="transmembrane region" description="Helical" evidence="8">
    <location>
        <begin position="332"/>
        <end position="353"/>
    </location>
</feature>
<keyword evidence="5 8" id="KW-0812">Transmembrane</keyword>
<dbReference type="Proteomes" id="UP000282930">
    <property type="component" value="Chromosome"/>
</dbReference>
<dbReference type="GO" id="GO:0033214">
    <property type="term" value="P:siderophore-iron import into cell"/>
    <property type="evidence" value="ECO:0007669"/>
    <property type="project" value="TreeGrafter"/>
</dbReference>
<feature type="transmembrane region" description="Helical" evidence="8">
    <location>
        <begin position="225"/>
        <end position="244"/>
    </location>
</feature>
<keyword evidence="7 8" id="KW-0472">Membrane</keyword>
<evidence type="ECO:0000256" key="3">
    <source>
        <dbReference type="ARBA" id="ARBA00022448"/>
    </source>
</evidence>
<dbReference type="PANTHER" id="PTHR30472">
    <property type="entry name" value="FERRIC ENTEROBACTIN TRANSPORT SYSTEM PERMEASE PROTEIN"/>
    <property type="match status" value="1"/>
</dbReference>
<dbReference type="Gene3D" id="1.10.3470.10">
    <property type="entry name" value="ABC transporter involved in vitamin B12 uptake, BtuC"/>
    <property type="match status" value="1"/>
</dbReference>
<evidence type="ECO:0000313" key="9">
    <source>
        <dbReference type="EMBL" id="AZT89353.1"/>
    </source>
</evidence>
<dbReference type="CDD" id="cd06550">
    <property type="entry name" value="TM_ABC_iron-siderophores_like"/>
    <property type="match status" value="1"/>
</dbReference>
<accession>A0A3T0D3U4</accession>
<comment type="subcellular location">
    <subcellularLocation>
        <location evidence="1">Cell membrane</location>
        <topology evidence="1">Multi-pass membrane protein</topology>
    </subcellularLocation>
</comment>
<proteinExistence type="inferred from homology"/>
<dbReference type="PANTHER" id="PTHR30472:SF25">
    <property type="entry name" value="ABC TRANSPORTER PERMEASE PROTEIN MJ0876-RELATED"/>
    <property type="match status" value="1"/>
</dbReference>
<evidence type="ECO:0000256" key="7">
    <source>
        <dbReference type="ARBA" id="ARBA00023136"/>
    </source>
</evidence>
<feature type="transmembrane region" description="Helical" evidence="8">
    <location>
        <begin position="106"/>
        <end position="128"/>
    </location>
</feature>
<evidence type="ECO:0000256" key="5">
    <source>
        <dbReference type="ARBA" id="ARBA00022692"/>
    </source>
</evidence>
<evidence type="ECO:0000256" key="6">
    <source>
        <dbReference type="ARBA" id="ARBA00022989"/>
    </source>
</evidence>
<reference evidence="9 10" key="1">
    <citation type="submission" date="2018-12" db="EMBL/GenBank/DDBJ databases">
        <title>Genome sequence from the cellulolytic species, Caldicellulosiruptor changbaiensis.</title>
        <authorList>
            <person name="Blumer-Schuette S.E."/>
            <person name="Mendoza C."/>
        </authorList>
    </citation>
    <scope>NUCLEOTIDE SEQUENCE [LARGE SCALE GENOMIC DNA]</scope>
    <source>
        <strain evidence="9 10">CBS-Z</strain>
    </source>
</reference>
<dbReference type="AlphaFoldDB" id="A0A3T0D3U4"/>
<evidence type="ECO:0000313" key="10">
    <source>
        <dbReference type="Proteomes" id="UP000282930"/>
    </source>
</evidence>
<feature type="transmembrane region" description="Helical" evidence="8">
    <location>
        <begin position="74"/>
        <end position="94"/>
    </location>
</feature>
<feature type="transmembrane region" description="Helical" evidence="8">
    <location>
        <begin position="140"/>
        <end position="162"/>
    </location>
</feature>
<dbReference type="RefSeq" id="WP_127350983.1">
    <property type="nucleotide sequence ID" value="NZ_CP034791.1"/>
</dbReference>
<dbReference type="InterPro" id="IPR037294">
    <property type="entry name" value="ABC_BtuC-like"/>
</dbReference>
<organism evidence="9 10">
    <name type="scientific">Caldicellulosiruptor changbaiensis</name>
    <dbReference type="NCBI Taxonomy" id="1222016"/>
    <lineage>
        <taxon>Bacteria</taxon>
        <taxon>Bacillati</taxon>
        <taxon>Bacillota</taxon>
        <taxon>Bacillota incertae sedis</taxon>
        <taxon>Caldicellulosiruptorales</taxon>
        <taxon>Caldicellulosiruptoraceae</taxon>
        <taxon>Caldicellulosiruptor</taxon>
    </lineage>
</organism>
<dbReference type="EMBL" id="CP034791">
    <property type="protein sequence ID" value="AZT89353.1"/>
    <property type="molecule type" value="Genomic_DNA"/>
</dbReference>
<dbReference type="InterPro" id="IPR000522">
    <property type="entry name" value="ABC_transptr_permease_BtuC"/>
</dbReference>
<sequence>MTQEVKKHQKLKSQYKKLVAEKVLFLTTIAILTVLLSVYAISSGSSDLSFSDVLKAFLGKSDARTALIVFDIRLVRVVAAILAGIGLAIGGAAIQSLFHNPLASPFTLGISQGAAFGAAIGIIVLGGGVASSAASDSVTILHPSVVVVCAFLGSMLSTGVVLALAQIKRFSPEAVVLSGVALSSLFSAATTIIQYFASDVKIAALVFWTFGDIGRATWDDVKIMAVFVILAWLYFLANSWNYNAIASGEDVAKSLGVNVERTRFFGILVSSFITSVIVSFLGIIGFICLVAPHIARRFIGNDQRFLTMASGLVGAFLLLLSDTVARLIIQPVVLPVGAVTSFLGAPLFMYLLIRGKKV</sequence>
<protein>
    <submittedName>
        <fullName evidence="9">Iron ABC transporter permease</fullName>
    </submittedName>
</protein>
<name>A0A3T0D3U4_9FIRM</name>
<evidence type="ECO:0000256" key="4">
    <source>
        <dbReference type="ARBA" id="ARBA00022475"/>
    </source>
</evidence>
<feature type="transmembrane region" description="Helical" evidence="8">
    <location>
        <begin position="264"/>
        <end position="291"/>
    </location>
</feature>
<evidence type="ECO:0000256" key="2">
    <source>
        <dbReference type="ARBA" id="ARBA00007935"/>
    </source>
</evidence>
<keyword evidence="3" id="KW-0813">Transport</keyword>
<dbReference type="Pfam" id="PF01032">
    <property type="entry name" value="FecCD"/>
    <property type="match status" value="1"/>
</dbReference>
<dbReference type="KEGG" id="ccha:ELD05_00870"/>
<dbReference type="SUPFAM" id="SSF81345">
    <property type="entry name" value="ABC transporter involved in vitamin B12 uptake, BtuC"/>
    <property type="match status" value="1"/>
</dbReference>
<evidence type="ECO:0000256" key="8">
    <source>
        <dbReference type="SAM" id="Phobius"/>
    </source>
</evidence>
<comment type="similarity">
    <text evidence="2">Belongs to the binding-protein-dependent transport system permease family. FecCD subfamily.</text>
</comment>
<keyword evidence="6 8" id="KW-1133">Transmembrane helix</keyword>
<keyword evidence="4" id="KW-1003">Cell membrane</keyword>